<dbReference type="InterPro" id="IPR002347">
    <property type="entry name" value="SDR_fam"/>
</dbReference>
<dbReference type="PRINTS" id="PR00081">
    <property type="entry name" value="GDHRDH"/>
</dbReference>
<keyword evidence="7" id="KW-0443">Lipid metabolism</keyword>
<evidence type="ECO:0000256" key="6">
    <source>
        <dbReference type="ARBA" id="ARBA00023002"/>
    </source>
</evidence>
<proteinExistence type="inferred from homology"/>
<dbReference type="PANTHER" id="PTHR24322">
    <property type="entry name" value="PKSB"/>
    <property type="match status" value="1"/>
</dbReference>
<dbReference type="FunFam" id="3.40.50.720:FF:000131">
    <property type="entry name" value="Short-chain dehydrogenase/reductase 3"/>
    <property type="match status" value="1"/>
</dbReference>
<dbReference type="OrthoDB" id="10253736at2759"/>
<evidence type="ECO:0000256" key="8">
    <source>
        <dbReference type="ARBA" id="ARBA00023136"/>
    </source>
</evidence>
<protein>
    <recommendedName>
        <fullName evidence="10">Short-chain dehydrogenase/reductase 3</fullName>
    </recommendedName>
    <alternativeName>
        <fullName evidence="11">Retinal short-chain dehydrogenase/reductase 1</fullName>
    </alternativeName>
</protein>
<evidence type="ECO:0000256" key="2">
    <source>
        <dbReference type="ARBA" id="ARBA00006484"/>
    </source>
</evidence>
<evidence type="ECO:0000256" key="12">
    <source>
        <dbReference type="RuleBase" id="RU000363"/>
    </source>
</evidence>
<organism evidence="13 14">
    <name type="scientific">Polytolypa hystricis (strain UAMH7299)</name>
    <dbReference type="NCBI Taxonomy" id="1447883"/>
    <lineage>
        <taxon>Eukaryota</taxon>
        <taxon>Fungi</taxon>
        <taxon>Dikarya</taxon>
        <taxon>Ascomycota</taxon>
        <taxon>Pezizomycotina</taxon>
        <taxon>Eurotiomycetes</taxon>
        <taxon>Eurotiomycetidae</taxon>
        <taxon>Onygenales</taxon>
        <taxon>Onygenales incertae sedis</taxon>
        <taxon>Polytolypa</taxon>
    </lineage>
</organism>
<evidence type="ECO:0000256" key="5">
    <source>
        <dbReference type="ARBA" id="ARBA00022989"/>
    </source>
</evidence>
<comment type="function">
    <text evidence="9">Catalyzes the reduction of all-trans-retinal to all-trans-retinol in the presence of NADPH.</text>
</comment>
<keyword evidence="5" id="KW-1133">Transmembrane helix</keyword>
<evidence type="ECO:0000256" key="7">
    <source>
        <dbReference type="ARBA" id="ARBA00023098"/>
    </source>
</evidence>
<dbReference type="InterPro" id="IPR036291">
    <property type="entry name" value="NAD(P)-bd_dom_sf"/>
</dbReference>
<evidence type="ECO:0000256" key="11">
    <source>
        <dbReference type="ARBA" id="ARBA00082544"/>
    </source>
</evidence>
<dbReference type="SUPFAM" id="SSF51735">
    <property type="entry name" value="NAD(P)-binding Rossmann-fold domains"/>
    <property type="match status" value="1"/>
</dbReference>
<accession>A0A2B7XTQ2</accession>
<evidence type="ECO:0000256" key="3">
    <source>
        <dbReference type="ARBA" id="ARBA00022692"/>
    </source>
</evidence>
<name>A0A2B7XTQ2_POLH7</name>
<dbReference type="InterPro" id="IPR020904">
    <property type="entry name" value="Sc_DH/Rdtase_CS"/>
</dbReference>
<evidence type="ECO:0000256" key="9">
    <source>
        <dbReference type="ARBA" id="ARBA00059620"/>
    </source>
</evidence>
<dbReference type="PANTHER" id="PTHR24322:SF736">
    <property type="entry name" value="RETINOL DEHYDROGENASE 10"/>
    <property type="match status" value="1"/>
</dbReference>
<comment type="caution">
    <text evidence="13">The sequence shown here is derived from an EMBL/GenBank/DDBJ whole genome shotgun (WGS) entry which is preliminary data.</text>
</comment>
<dbReference type="PROSITE" id="PS00061">
    <property type="entry name" value="ADH_SHORT"/>
    <property type="match status" value="1"/>
</dbReference>
<dbReference type="GO" id="GO:0016020">
    <property type="term" value="C:membrane"/>
    <property type="evidence" value="ECO:0007669"/>
    <property type="project" value="UniProtKB-SubCell"/>
</dbReference>
<keyword evidence="4" id="KW-0521">NADP</keyword>
<evidence type="ECO:0000313" key="13">
    <source>
        <dbReference type="EMBL" id="PGH15144.1"/>
    </source>
</evidence>
<reference evidence="13 14" key="1">
    <citation type="submission" date="2017-10" db="EMBL/GenBank/DDBJ databases">
        <title>Comparative genomics in systemic dimorphic fungi from Ajellomycetaceae.</title>
        <authorList>
            <person name="Munoz J.F."/>
            <person name="Mcewen J.G."/>
            <person name="Clay O.K."/>
            <person name="Cuomo C.A."/>
        </authorList>
    </citation>
    <scope>NUCLEOTIDE SEQUENCE [LARGE SCALE GENOMIC DNA]</scope>
    <source>
        <strain evidence="13 14">UAMH7299</strain>
    </source>
</reference>
<comment type="subcellular location">
    <subcellularLocation>
        <location evidence="1">Membrane</location>
        <topology evidence="1">Multi-pass membrane protein</topology>
    </subcellularLocation>
</comment>
<comment type="similarity">
    <text evidence="2 12">Belongs to the short-chain dehydrogenases/reductases (SDR) family.</text>
</comment>
<keyword evidence="8" id="KW-0472">Membrane</keyword>
<dbReference type="AlphaFoldDB" id="A0A2B7XTQ2"/>
<dbReference type="Gene3D" id="3.40.50.720">
    <property type="entry name" value="NAD(P)-binding Rossmann-like Domain"/>
    <property type="match status" value="1"/>
</dbReference>
<evidence type="ECO:0000256" key="4">
    <source>
        <dbReference type="ARBA" id="ARBA00022857"/>
    </source>
</evidence>
<dbReference type="Pfam" id="PF00106">
    <property type="entry name" value="adh_short"/>
    <property type="match status" value="1"/>
</dbReference>
<keyword evidence="6" id="KW-0560">Oxidoreductase</keyword>
<sequence length="346" mass="37436">MACLTSREGFTADVVGGLLQKTVLNPALALPLFLLARYTTKGQSLAGPHPKYLKALKVFASLGVARYVNGWLNQRALNNGVSDKYDWPQEIAVVTGGSDGIGQRITLLLAKHGLKVVILDVQPPKYKLPSNVTYFHCDICSPEAVAKAAADIRATVGGDPSILINNAGVLKGKTILEGTEELTRQTFEVNTLSHYRLAREFLPAMISRNHGMVVTVASQAALVVSANMVDYSASKAAAVAFHEGLAVELKMRYEAPKVRTVLVTQGFTRTHLSSILSGADDWFSPLLHPETVAERLVNQVLSGRSGNVMVPGSTGLISGNLRALPLWFQQRIRNVTEKQMRPPKTA</sequence>
<keyword evidence="14" id="KW-1185">Reference proteome</keyword>
<dbReference type="STRING" id="1447883.A0A2B7XTQ2"/>
<evidence type="ECO:0000256" key="10">
    <source>
        <dbReference type="ARBA" id="ARBA00068717"/>
    </source>
</evidence>
<evidence type="ECO:0000313" key="14">
    <source>
        <dbReference type="Proteomes" id="UP000224634"/>
    </source>
</evidence>
<keyword evidence="3" id="KW-0812">Transmembrane</keyword>
<dbReference type="EMBL" id="PDNA01000085">
    <property type="protein sequence ID" value="PGH15144.1"/>
    <property type="molecule type" value="Genomic_DNA"/>
</dbReference>
<evidence type="ECO:0000256" key="1">
    <source>
        <dbReference type="ARBA" id="ARBA00004141"/>
    </source>
</evidence>
<dbReference type="GO" id="GO:0052650">
    <property type="term" value="F:all-trans-retinol dehydrogenase (NADP+) activity"/>
    <property type="evidence" value="ECO:0007669"/>
    <property type="project" value="UniProtKB-ARBA"/>
</dbReference>
<gene>
    <name evidence="13" type="ORF">AJ80_05656</name>
</gene>
<dbReference type="Proteomes" id="UP000224634">
    <property type="component" value="Unassembled WGS sequence"/>
</dbReference>
<dbReference type="PRINTS" id="PR00080">
    <property type="entry name" value="SDRFAMILY"/>
</dbReference>